<dbReference type="OrthoDB" id="9801651at2"/>
<feature type="domain" description="Cache 3/Cache 2 fusion" evidence="1">
    <location>
        <begin position="164"/>
        <end position="255"/>
    </location>
</feature>
<dbReference type="HOGENOM" id="CLU_1068913_0_0_5"/>
<evidence type="ECO:0000313" key="3">
    <source>
        <dbReference type="Proteomes" id="UP000004688"/>
    </source>
</evidence>
<reference evidence="2 3" key="1">
    <citation type="journal article" date="2013" name="PLoS ONE">
        <title>Poles Apart: Arctic and Antarctic Octadecabacter strains Share High Genome Plasticity and a New Type of Xanthorhodopsin.</title>
        <authorList>
            <person name="Vollmers J."/>
            <person name="Voget S."/>
            <person name="Dietrich S."/>
            <person name="Gollnow K."/>
            <person name="Smits M."/>
            <person name="Meyer K."/>
            <person name="Brinkhoff T."/>
            <person name="Simon M."/>
            <person name="Daniel R."/>
        </authorList>
    </citation>
    <scope>NUCLEOTIDE SEQUENCE [LARGE SCALE GENOMIC DNA]</scope>
    <source>
        <strain evidence="2 3">238</strain>
    </source>
</reference>
<accession>M9RER0</accession>
<dbReference type="AlphaFoldDB" id="M9RER0"/>
<dbReference type="KEGG" id="oar:OA238_c08740"/>
<evidence type="ECO:0000259" key="1">
    <source>
        <dbReference type="Pfam" id="PF17201"/>
    </source>
</evidence>
<protein>
    <recommendedName>
        <fullName evidence="1">Cache 3/Cache 2 fusion domain-containing protein</fullName>
    </recommendedName>
</protein>
<dbReference type="Gene3D" id="3.30.450.20">
    <property type="entry name" value="PAS domain"/>
    <property type="match status" value="1"/>
</dbReference>
<name>M9RER0_9RHOB</name>
<keyword evidence="3" id="KW-1185">Reference proteome</keyword>
<sequence length="260" mass="28668">MMLFVAAVPTAIFYSWVSRTSLANEISQVDESHLIIAKNLSLALSRYSQDAIAVFDFVVSHSRESTSSYPKLLPMFDIREVMLLDADNQLILQVTGGDEHTDVTLDPDIIAELRLLTAAKPGEIVVSGLRQYDGAPHFFIAQLLADGTVALAPWSTRYVIELQQSIAFGELGHSMMVDHQGLVVAHPNPEWQRVSKDASGLSVVQAMLDGRTGVMQFYSPPMDADMIAGYTYVPTTGWGVMVPQPIRELEANVDRTCQRL</sequence>
<dbReference type="STRING" id="391616.OA238_c08740"/>
<proteinExistence type="predicted"/>
<dbReference type="Pfam" id="PF17201">
    <property type="entry name" value="Cache_3-Cache_2"/>
    <property type="match status" value="1"/>
</dbReference>
<dbReference type="Proteomes" id="UP000004688">
    <property type="component" value="Chromosome"/>
</dbReference>
<gene>
    <name evidence="2" type="ORF">OA238_c08740</name>
</gene>
<dbReference type="CDD" id="cd12912">
    <property type="entry name" value="PDC2_MCP_like"/>
    <property type="match status" value="1"/>
</dbReference>
<dbReference type="EMBL" id="CP003742">
    <property type="protein sequence ID" value="AGI71084.1"/>
    <property type="molecule type" value="Genomic_DNA"/>
</dbReference>
<dbReference type="InterPro" id="IPR033462">
    <property type="entry name" value="Cache_3-Cache_2"/>
</dbReference>
<organism evidence="2 3">
    <name type="scientific">Octadecabacter arcticus 238</name>
    <dbReference type="NCBI Taxonomy" id="391616"/>
    <lineage>
        <taxon>Bacteria</taxon>
        <taxon>Pseudomonadati</taxon>
        <taxon>Pseudomonadota</taxon>
        <taxon>Alphaproteobacteria</taxon>
        <taxon>Rhodobacterales</taxon>
        <taxon>Roseobacteraceae</taxon>
        <taxon>Octadecabacter</taxon>
    </lineage>
</organism>
<dbReference type="eggNOG" id="COG4191">
    <property type="taxonomic scope" value="Bacteria"/>
</dbReference>
<evidence type="ECO:0000313" key="2">
    <source>
        <dbReference type="EMBL" id="AGI71084.1"/>
    </source>
</evidence>